<evidence type="ECO:0000256" key="1">
    <source>
        <dbReference type="ARBA" id="ARBA00004442"/>
    </source>
</evidence>
<evidence type="ECO:0000256" key="5">
    <source>
        <dbReference type="SAM" id="Phobius"/>
    </source>
</evidence>
<dbReference type="PROSITE" id="PS51123">
    <property type="entry name" value="OMPA_2"/>
    <property type="match status" value="1"/>
</dbReference>
<dbReference type="InterPro" id="IPR050330">
    <property type="entry name" value="Bact_OuterMem_StrucFunc"/>
</dbReference>
<feature type="domain" description="OmpA-like" evidence="6">
    <location>
        <begin position="236"/>
        <end position="351"/>
    </location>
</feature>
<keyword evidence="3" id="KW-0998">Cell outer membrane</keyword>
<comment type="subcellular location">
    <subcellularLocation>
        <location evidence="1">Cell outer membrane</location>
    </subcellularLocation>
</comment>
<dbReference type="Gene3D" id="3.40.1520.20">
    <property type="match status" value="1"/>
</dbReference>
<protein>
    <recommendedName>
        <fullName evidence="6">OmpA-like domain-containing protein</fullName>
    </recommendedName>
</protein>
<dbReference type="RefSeq" id="WP_203824855.1">
    <property type="nucleotide sequence ID" value="NZ_BAAATY010000004.1"/>
</dbReference>
<dbReference type="CDD" id="cd07185">
    <property type="entry name" value="OmpA_C-like"/>
    <property type="match status" value="1"/>
</dbReference>
<sequence length="351" mass="36906">MIGVQTNDARRRPRFTRPEHAGVRRLWFAALIAVIGLAALLTVQLGPQRHRIENDLTDRATRALAAAGQQKTDVSFTGRDAEVNADSQTEADRARTVVAAVTGVRTVHTRVVPAAPVRVPPTFLLAASGGHAVLTGTLPDAGLRTALHDATAAAFGPAGTDDRLTVADTVTAETTLTGLPSLLRLLPARAATFSVRWEAGALTLTGTTPAETVHTALTAAAQHLGAPVTDRMTVAALQPQLSAVPPLTFRTDGATLTPESRKSLRTVADLLAANPSATIRVDGHTDSRGPKAMNLALSRDRADAVRTGLLEEGVAADRLTVAGHGEAQPKVANDTPEHRAMNRRVDLTVTR</sequence>
<evidence type="ECO:0000259" key="6">
    <source>
        <dbReference type="PROSITE" id="PS51123"/>
    </source>
</evidence>
<dbReference type="InterPro" id="IPR006664">
    <property type="entry name" value="OMP_bac"/>
</dbReference>
<evidence type="ECO:0000256" key="4">
    <source>
        <dbReference type="PROSITE-ProRule" id="PRU00473"/>
    </source>
</evidence>
<proteinExistence type="predicted"/>
<evidence type="ECO:0000313" key="7">
    <source>
        <dbReference type="EMBL" id="GIE65998.1"/>
    </source>
</evidence>
<dbReference type="PANTHER" id="PTHR30329">
    <property type="entry name" value="STATOR ELEMENT OF FLAGELLAR MOTOR COMPLEX"/>
    <property type="match status" value="1"/>
</dbReference>
<keyword evidence="5" id="KW-0812">Transmembrane</keyword>
<name>A0ABQ4B5S0_9ACTN</name>
<dbReference type="SUPFAM" id="SSF103088">
    <property type="entry name" value="OmpA-like"/>
    <property type="match status" value="1"/>
</dbReference>
<keyword evidence="2 4" id="KW-0472">Membrane</keyword>
<dbReference type="Pfam" id="PF00691">
    <property type="entry name" value="OmpA"/>
    <property type="match status" value="1"/>
</dbReference>
<dbReference type="Gene3D" id="3.30.1330.60">
    <property type="entry name" value="OmpA-like domain"/>
    <property type="match status" value="1"/>
</dbReference>
<accession>A0ABQ4B5S0</accession>
<evidence type="ECO:0000313" key="8">
    <source>
        <dbReference type="Proteomes" id="UP000624709"/>
    </source>
</evidence>
<keyword evidence="8" id="KW-1185">Reference proteome</keyword>
<dbReference type="Proteomes" id="UP000624709">
    <property type="component" value="Unassembled WGS sequence"/>
</dbReference>
<dbReference type="PANTHER" id="PTHR30329:SF21">
    <property type="entry name" value="LIPOPROTEIN YIAD-RELATED"/>
    <property type="match status" value="1"/>
</dbReference>
<evidence type="ECO:0000256" key="3">
    <source>
        <dbReference type="ARBA" id="ARBA00023237"/>
    </source>
</evidence>
<gene>
    <name evidence="7" type="ORF">Apa02nite_021060</name>
</gene>
<dbReference type="PRINTS" id="PR01021">
    <property type="entry name" value="OMPADOMAIN"/>
</dbReference>
<feature type="transmembrane region" description="Helical" evidence="5">
    <location>
        <begin position="26"/>
        <end position="43"/>
    </location>
</feature>
<comment type="caution">
    <text evidence="7">The sequence shown here is derived from an EMBL/GenBank/DDBJ whole genome shotgun (WGS) entry which is preliminary data.</text>
</comment>
<evidence type="ECO:0000256" key="2">
    <source>
        <dbReference type="ARBA" id="ARBA00023136"/>
    </source>
</evidence>
<keyword evidence="5" id="KW-1133">Transmembrane helix</keyword>
<dbReference type="EMBL" id="BOMS01000026">
    <property type="protein sequence ID" value="GIE65998.1"/>
    <property type="molecule type" value="Genomic_DNA"/>
</dbReference>
<dbReference type="InterPro" id="IPR036737">
    <property type="entry name" value="OmpA-like_sf"/>
</dbReference>
<organism evidence="7 8">
    <name type="scientific">Actinoplanes palleronii</name>
    <dbReference type="NCBI Taxonomy" id="113570"/>
    <lineage>
        <taxon>Bacteria</taxon>
        <taxon>Bacillati</taxon>
        <taxon>Actinomycetota</taxon>
        <taxon>Actinomycetes</taxon>
        <taxon>Micromonosporales</taxon>
        <taxon>Micromonosporaceae</taxon>
        <taxon>Actinoplanes</taxon>
    </lineage>
</organism>
<dbReference type="InterPro" id="IPR006665">
    <property type="entry name" value="OmpA-like"/>
</dbReference>
<reference evidence="7 8" key="1">
    <citation type="submission" date="2021-01" db="EMBL/GenBank/DDBJ databases">
        <title>Whole genome shotgun sequence of Actinoplanes palleronii NBRC 14916.</title>
        <authorList>
            <person name="Komaki H."/>
            <person name="Tamura T."/>
        </authorList>
    </citation>
    <scope>NUCLEOTIDE SEQUENCE [LARGE SCALE GENOMIC DNA]</scope>
    <source>
        <strain evidence="7 8">NBRC 14916</strain>
    </source>
</reference>